<dbReference type="EMBL" id="QLNI01000019">
    <property type="protein sequence ID" value="RAM02038.1"/>
    <property type="molecule type" value="Genomic_DNA"/>
</dbReference>
<dbReference type="InterPro" id="IPR002763">
    <property type="entry name" value="DUF72"/>
</dbReference>
<dbReference type="Proteomes" id="UP000248798">
    <property type="component" value="Unassembled WGS sequence"/>
</dbReference>
<accession>A0A328FBT9</accession>
<dbReference type="SUPFAM" id="SSF117396">
    <property type="entry name" value="TM1631-like"/>
    <property type="match status" value="1"/>
</dbReference>
<reference evidence="1 4" key="2">
    <citation type="submission" date="2019-02" db="EMBL/GenBank/DDBJ databases">
        <title>Complete genome sequence of Desulfobacter hydrogenophilus AcRS1.</title>
        <authorList>
            <person name="Marietou A."/>
            <person name="Lund M.B."/>
            <person name="Marshall I.P.G."/>
            <person name="Schreiber L."/>
            <person name="Jorgensen B."/>
        </authorList>
    </citation>
    <scope>NUCLEOTIDE SEQUENCE [LARGE SCALE GENOMIC DNA]</scope>
    <source>
        <strain evidence="1 4">AcRS1</strain>
    </source>
</reference>
<dbReference type="Gene3D" id="3.20.20.410">
    <property type="entry name" value="Protein of unknown function UPF0759"/>
    <property type="match status" value="1"/>
</dbReference>
<dbReference type="PANTHER" id="PTHR30348">
    <property type="entry name" value="UNCHARACTERIZED PROTEIN YECE"/>
    <property type="match status" value="1"/>
</dbReference>
<proteinExistence type="predicted"/>
<evidence type="ECO:0000313" key="3">
    <source>
        <dbReference type="Proteomes" id="UP000248798"/>
    </source>
</evidence>
<evidence type="ECO:0000313" key="1">
    <source>
        <dbReference type="EMBL" id="QBH12360.1"/>
    </source>
</evidence>
<dbReference type="InterPro" id="IPR036520">
    <property type="entry name" value="UPF0759_sf"/>
</dbReference>
<sequence>MDRLCAGTSGYSYAEWVDAGVYPAGTHAADMLPAYAGMFKATELNYTWYQMPKARSLERMAAQVPEGFKFSVKLTRTMTHEVDKTGWIREVLMFRQGISPLENTGCLLCILVQLPPYFTRTPERRFYLAALLDELSGLPVAVEFRHPSWVHDKVFYEFERRAVTLVTVDGPGLPSLFPRLDIVTNRRLFYLRLHGRNSQGWRSGNMQKQFDYNYSETELKALAGTISNTLGPAADTGAVFFNNHVRGQAPNNCRRLIDILSAQS</sequence>
<evidence type="ECO:0000313" key="4">
    <source>
        <dbReference type="Proteomes" id="UP000293902"/>
    </source>
</evidence>
<protein>
    <submittedName>
        <fullName evidence="2">DUF72 domain-containing protein</fullName>
    </submittedName>
</protein>
<dbReference type="RefSeq" id="WP_111956415.1">
    <property type="nucleotide sequence ID" value="NZ_CP036313.1"/>
</dbReference>
<evidence type="ECO:0000313" key="2">
    <source>
        <dbReference type="EMBL" id="RAM02038.1"/>
    </source>
</evidence>
<keyword evidence="4" id="KW-1185">Reference proteome</keyword>
<gene>
    <name evidence="2" type="ORF">DO021_10500</name>
    <name evidence="1" type="ORF">EYB58_05190</name>
</gene>
<dbReference type="EMBL" id="CP036313">
    <property type="protein sequence ID" value="QBH12360.1"/>
    <property type="molecule type" value="Genomic_DNA"/>
</dbReference>
<organism evidence="2 3">
    <name type="scientific">Desulfobacter hydrogenophilus</name>
    <dbReference type="NCBI Taxonomy" id="2291"/>
    <lineage>
        <taxon>Bacteria</taxon>
        <taxon>Pseudomonadati</taxon>
        <taxon>Thermodesulfobacteriota</taxon>
        <taxon>Desulfobacteria</taxon>
        <taxon>Desulfobacterales</taxon>
        <taxon>Desulfobacteraceae</taxon>
        <taxon>Desulfobacter</taxon>
    </lineage>
</organism>
<name>A0A328FBT9_9BACT</name>
<reference evidence="2 3" key="1">
    <citation type="submission" date="2018-06" db="EMBL/GenBank/DDBJ databases">
        <title>Complete Genome Sequence of Desulfobacter hydrogenophilus (DSM3380).</title>
        <authorList>
            <person name="Marietou A."/>
            <person name="Schreiber L."/>
            <person name="Marshall I."/>
            <person name="Jorgensen B."/>
        </authorList>
    </citation>
    <scope>NUCLEOTIDE SEQUENCE [LARGE SCALE GENOMIC DNA]</scope>
    <source>
        <strain evidence="2 3">DSM 3380</strain>
    </source>
</reference>
<dbReference type="AlphaFoldDB" id="A0A328FBT9"/>
<dbReference type="Pfam" id="PF01904">
    <property type="entry name" value="DUF72"/>
    <property type="match status" value="1"/>
</dbReference>
<dbReference type="OrthoDB" id="9780310at2"/>
<dbReference type="Proteomes" id="UP000293902">
    <property type="component" value="Chromosome"/>
</dbReference>
<dbReference type="PANTHER" id="PTHR30348:SF13">
    <property type="entry name" value="UPF0759 PROTEIN YUNF"/>
    <property type="match status" value="1"/>
</dbReference>